<dbReference type="AlphaFoldDB" id="A0A846N2H6"/>
<dbReference type="Proteomes" id="UP000570514">
    <property type="component" value="Unassembled WGS sequence"/>
</dbReference>
<reference evidence="1 2" key="1">
    <citation type="submission" date="2020-03" db="EMBL/GenBank/DDBJ databases">
        <title>Genomic Encyclopedia of Type Strains, Phase IV (KMG-IV): sequencing the most valuable type-strain genomes for metagenomic binning, comparative biology and taxonomic classification.</title>
        <authorList>
            <person name="Goeker M."/>
        </authorList>
    </citation>
    <scope>NUCLEOTIDE SEQUENCE [LARGE SCALE GENOMIC DNA]</scope>
    <source>
        <strain evidence="1 2">DSM 19867</strain>
    </source>
</reference>
<name>A0A846N2H6_9PROT</name>
<organism evidence="1 2">
    <name type="scientific">Rhizomicrobium palustre</name>
    <dbReference type="NCBI Taxonomy" id="189966"/>
    <lineage>
        <taxon>Bacteria</taxon>
        <taxon>Pseudomonadati</taxon>
        <taxon>Pseudomonadota</taxon>
        <taxon>Alphaproteobacteria</taxon>
        <taxon>Micropepsales</taxon>
        <taxon>Micropepsaceae</taxon>
        <taxon>Rhizomicrobium</taxon>
    </lineage>
</organism>
<dbReference type="RefSeq" id="WP_167084547.1">
    <property type="nucleotide sequence ID" value="NZ_BAAADC010000001.1"/>
</dbReference>
<dbReference type="EMBL" id="JAASRM010000001">
    <property type="protein sequence ID" value="NIK90194.1"/>
    <property type="molecule type" value="Genomic_DNA"/>
</dbReference>
<protein>
    <submittedName>
        <fullName evidence="1">Uncharacterized protein</fullName>
    </submittedName>
</protein>
<accession>A0A846N2H6</accession>
<evidence type="ECO:0000313" key="1">
    <source>
        <dbReference type="EMBL" id="NIK90194.1"/>
    </source>
</evidence>
<proteinExistence type="predicted"/>
<sequence length="370" mass="39848">MSSNSTRLSVILRRLSLFAVLGLSAVIPASAGNIAIRAFESHGGMSTFGTKVTDDLPTYSLHIDGGLLKDDSNKVFSSYKSQSTSTVADASCKYMPTWLGLRGKLAYYTTFYVVLESDPSHIIAVNSCGKAPLQRGSFEQYPQQTEANFINHAQIAGTTNGAVNRVIAAGEMDVINGRIVYMDTCSGHFQPTPESFLAYLRDTGGKSLTINSGLNTIISSGSISDAQIDSNMLRMIKGDKPARTVRAGTSNCVAYTTVFDISKNGNTATLTGGLMSVGGGPIQVAQGGIGPASNSNLKSIRLDNNQGAWIYSYVVNVETDLHLINNSIDLAFTDETNDTYNLNIRVFMYDHTVKYNSAKPNVNKVKITWN</sequence>
<gene>
    <name evidence="1" type="ORF">FHS83_003512</name>
</gene>
<comment type="caution">
    <text evidence="1">The sequence shown here is derived from an EMBL/GenBank/DDBJ whole genome shotgun (WGS) entry which is preliminary data.</text>
</comment>
<evidence type="ECO:0000313" key="2">
    <source>
        <dbReference type="Proteomes" id="UP000570514"/>
    </source>
</evidence>
<keyword evidence="2" id="KW-1185">Reference proteome</keyword>